<feature type="region of interest" description="Disordered" evidence="1">
    <location>
        <begin position="1"/>
        <end position="44"/>
    </location>
</feature>
<organism evidence="2 3">
    <name type="scientific">Rickenella mellea</name>
    <dbReference type="NCBI Taxonomy" id="50990"/>
    <lineage>
        <taxon>Eukaryota</taxon>
        <taxon>Fungi</taxon>
        <taxon>Dikarya</taxon>
        <taxon>Basidiomycota</taxon>
        <taxon>Agaricomycotina</taxon>
        <taxon>Agaricomycetes</taxon>
        <taxon>Hymenochaetales</taxon>
        <taxon>Rickenellaceae</taxon>
        <taxon>Rickenella</taxon>
    </lineage>
</organism>
<keyword evidence="3" id="KW-1185">Reference proteome</keyword>
<protein>
    <submittedName>
        <fullName evidence="2">Uncharacterized protein</fullName>
    </submittedName>
</protein>
<dbReference type="SUPFAM" id="SSF49313">
    <property type="entry name" value="Cadherin-like"/>
    <property type="match status" value="1"/>
</dbReference>
<name>A0A4Y7Q1R4_9AGAM</name>
<dbReference type="Gene3D" id="2.60.40.10">
    <property type="entry name" value="Immunoglobulins"/>
    <property type="match status" value="1"/>
</dbReference>
<dbReference type="AlphaFoldDB" id="A0A4Y7Q1R4"/>
<dbReference type="InterPro" id="IPR013783">
    <property type="entry name" value="Ig-like_fold"/>
</dbReference>
<dbReference type="InterPro" id="IPR015919">
    <property type="entry name" value="Cadherin-like_sf"/>
</dbReference>
<feature type="compositionally biased region" description="Polar residues" evidence="1">
    <location>
        <begin position="296"/>
        <end position="305"/>
    </location>
</feature>
<dbReference type="STRING" id="50990.A0A4Y7Q1R4"/>
<evidence type="ECO:0000313" key="2">
    <source>
        <dbReference type="EMBL" id="TDL21587.1"/>
    </source>
</evidence>
<evidence type="ECO:0000313" key="3">
    <source>
        <dbReference type="Proteomes" id="UP000294933"/>
    </source>
</evidence>
<feature type="compositionally biased region" description="Polar residues" evidence="1">
    <location>
        <begin position="276"/>
        <end position="289"/>
    </location>
</feature>
<accession>A0A4Y7Q1R4</accession>
<dbReference type="Proteomes" id="UP000294933">
    <property type="component" value="Unassembled WGS sequence"/>
</dbReference>
<dbReference type="EMBL" id="ML170180">
    <property type="protein sequence ID" value="TDL21587.1"/>
    <property type="molecule type" value="Genomic_DNA"/>
</dbReference>
<sequence length="331" mass="36269">MGSTSNNNAAPGSSGGVGGVASQQQQAAQLAENGSAGGAGGAGGAHGNEIPVEFRAEVDRIFFQFMNKICSNLDATDAKGEPIHQTLMAKKMQRLDESPDFRPFKFRIQAFTNAFLEELAFQGYPEDKIPMKKVRNYLWNQPFISRFNEDGKKAKSKGNHIWNIDAKKLAEGGWTFRPFHRKLAGSPPSVAYVGLRWSWAPRIWDPQASRTNIPLEFSSPALPSWLSWEDGILSGTPPPDAQACDVTVEARCIQDGREEMLVQTFHINIAPMSGSDTSFAASRRPSLTNDPRRVNSDSVLPQASGTVPRFVNAGRLATESGDMHEIRPLPR</sequence>
<dbReference type="GO" id="GO:0016020">
    <property type="term" value="C:membrane"/>
    <property type="evidence" value="ECO:0007669"/>
    <property type="project" value="InterPro"/>
</dbReference>
<reference evidence="2 3" key="1">
    <citation type="submission" date="2018-06" db="EMBL/GenBank/DDBJ databases">
        <title>A transcriptomic atlas of mushroom development highlights an independent origin of complex multicellularity.</title>
        <authorList>
            <consortium name="DOE Joint Genome Institute"/>
            <person name="Krizsan K."/>
            <person name="Almasi E."/>
            <person name="Merenyi Z."/>
            <person name="Sahu N."/>
            <person name="Viragh M."/>
            <person name="Koszo T."/>
            <person name="Mondo S."/>
            <person name="Kiss B."/>
            <person name="Balint B."/>
            <person name="Kues U."/>
            <person name="Barry K."/>
            <person name="Hegedus J.C."/>
            <person name="Henrissat B."/>
            <person name="Johnson J."/>
            <person name="Lipzen A."/>
            <person name="Ohm R."/>
            <person name="Nagy I."/>
            <person name="Pangilinan J."/>
            <person name="Yan J."/>
            <person name="Xiong Y."/>
            <person name="Grigoriev I.V."/>
            <person name="Hibbett D.S."/>
            <person name="Nagy L.G."/>
        </authorList>
    </citation>
    <scope>NUCLEOTIDE SEQUENCE [LARGE SCALE GENOMIC DNA]</scope>
    <source>
        <strain evidence="2 3">SZMC22713</strain>
    </source>
</reference>
<feature type="compositionally biased region" description="Gly residues" evidence="1">
    <location>
        <begin position="35"/>
        <end position="44"/>
    </location>
</feature>
<feature type="non-terminal residue" evidence="2">
    <location>
        <position position="331"/>
    </location>
</feature>
<evidence type="ECO:0000256" key="1">
    <source>
        <dbReference type="SAM" id="MobiDB-lite"/>
    </source>
</evidence>
<feature type="compositionally biased region" description="Low complexity" evidence="1">
    <location>
        <begin position="1"/>
        <end position="12"/>
    </location>
</feature>
<gene>
    <name evidence="2" type="ORF">BD410DRAFT_771531</name>
</gene>
<feature type="compositionally biased region" description="Low complexity" evidence="1">
    <location>
        <begin position="20"/>
        <end position="29"/>
    </location>
</feature>
<dbReference type="GO" id="GO:0005509">
    <property type="term" value="F:calcium ion binding"/>
    <property type="evidence" value="ECO:0007669"/>
    <property type="project" value="InterPro"/>
</dbReference>
<proteinExistence type="predicted"/>
<dbReference type="VEuPathDB" id="FungiDB:BD410DRAFT_771531"/>
<feature type="region of interest" description="Disordered" evidence="1">
    <location>
        <begin position="276"/>
        <end position="307"/>
    </location>
</feature>
<dbReference type="OrthoDB" id="5593376at2759"/>